<evidence type="ECO:0000256" key="3">
    <source>
        <dbReference type="SAM" id="MobiDB-lite"/>
    </source>
</evidence>
<evidence type="ECO:0000259" key="5">
    <source>
        <dbReference type="PROSITE" id="PS51782"/>
    </source>
</evidence>
<feature type="region of interest" description="Disordered" evidence="3">
    <location>
        <begin position="278"/>
        <end position="345"/>
    </location>
</feature>
<comment type="caution">
    <text evidence="6">The sequence shown here is derived from an EMBL/GenBank/DDBJ whole genome shotgun (WGS) entry which is preliminary data.</text>
</comment>
<evidence type="ECO:0000256" key="4">
    <source>
        <dbReference type="SAM" id="SignalP"/>
    </source>
</evidence>
<keyword evidence="4" id="KW-0732">Signal</keyword>
<dbReference type="InterPro" id="IPR018392">
    <property type="entry name" value="LysM"/>
</dbReference>
<dbReference type="PROSITE" id="PS51782">
    <property type="entry name" value="LYSM"/>
    <property type="match status" value="2"/>
</dbReference>
<dbReference type="Pfam" id="PF01476">
    <property type="entry name" value="LysM"/>
    <property type="match status" value="2"/>
</dbReference>
<protein>
    <submittedName>
        <fullName evidence="6">Glycoside hydrolase family 18 protein</fullName>
    </submittedName>
</protein>
<dbReference type="OrthoDB" id="73875at2759"/>
<keyword evidence="6" id="KW-0378">Hydrolase</keyword>
<evidence type="ECO:0000256" key="1">
    <source>
        <dbReference type="ARBA" id="ARBA00022669"/>
    </source>
</evidence>
<dbReference type="CDD" id="cd00118">
    <property type="entry name" value="LysM"/>
    <property type="match status" value="2"/>
</dbReference>
<organism evidence="6 7">
    <name type="scientific">Penicillium angulare</name>
    <dbReference type="NCBI Taxonomy" id="116970"/>
    <lineage>
        <taxon>Eukaryota</taxon>
        <taxon>Fungi</taxon>
        <taxon>Dikarya</taxon>
        <taxon>Ascomycota</taxon>
        <taxon>Pezizomycotina</taxon>
        <taxon>Eurotiomycetes</taxon>
        <taxon>Eurotiomycetidae</taxon>
        <taxon>Eurotiales</taxon>
        <taxon>Aspergillaceae</taxon>
        <taxon>Penicillium</taxon>
    </lineage>
</organism>
<proteinExistence type="predicted"/>
<dbReference type="EMBL" id="JAPQKH010000007">
    <property type="protein sequence ID" value="KAJ5087529.1"/>
    <property type="molecule type" value="Genomic_DNA"/>
</dbReference>
<keyword evidence="1" id="KW-0147">Chitin-binding</keyword>
<dbReference type="Gene3D" id="3.10.350.10">
    <property type="entry name" value="LysM domain"/>
    <property type="match status" value="2"/>
</dbReference>
<gene>
    <name evidence="6" type="ORF">N7456_011145</name>
</gene>
<dbReference type="SMART" id="SM00257">
    <property type="entry name" value="LysM"/>
    <property type="match status" value="2"/>
</dbReference>
<feature type="domain" description="LysM" evidence="5">
    <location>
        <begin position="30"/>
        <end position="79"/>
    </location>
</feature>
<dbReference type="AlphaFoldDB" id="A0A9W9ETE3"/>
<dbReference type="GO" id="GO:0016787">
    <property type="term" value="F:hydrolase activity"/>
    <property type="evidence" value="ECO:0007669"/>
    <property type="project" value="UniProtKB-KW"/>
</dbReference>
<dbReference type="SUPFAM" id="SSF54106">
    <property type="entry name" value="LysM domain"/>
    <property type="match status" value="2"/>
</dbReference>
<evidence type="ECO:0000313" key="6">
    <source>
        <dbReference type="EMBL" id="KAJ5087529.1"/>
    </source>
</evidence>
<dbReference type="GO" id="GO:0008061">
    <property type="term" value="F:chitin binding"/>
    <property type="evidence" value="ECO:0007669"/>
    <property type="project" value="UniProtKB-KW"/>
</dbReference>
<dbReference type="InterPro" id="IPR053214">
    <property type="entry name" value="LysM12-like"/>
</dbReference>
<feature type="domain" description="LysM" evidence="5">
    <location>
        <begin position="97"/>
        <end position="145"/>
    </location>
</feature>
<dbReference type="PANTHER" id="PTHR47700:SF2">
    <property type="entry name" value="CHITINASE"/>
    <property type="match status" value="1"/>
</dbReference>
<reference evidence="6" key="1">
    <citation type="submission" date="2022-11" db="EMBL/GenBank/DDBJ databases">
        <authorList>
            <person name="Petersen C."/>
        </authorList>
    </citation>
    <scope>NUCLEOTIDE SEQUENCE</scope>
    <source>
        <strain evidence="6">IBT 30069</strain>
    </source>
</reference>
<feature type="chain" id="PRO_5040813338" evidence="4">
    <location>
        <begin position="25"/>
        <end position="475"/>
    </location>
</feature>
<evidence type="ECO:0000313" key="7">
    <source>
        <dbReference type="Proteomes" id="UP001149165"/>
    </source>
</evidence>
<evidence type="ECO:0000256" key="2">
    <source>
        <dbReference type="ARBA" id="ARBA00023026"/>
    </source>
</evidence>
<dbReference type="InterPro" id="IPR036779">
    <property type="entry name" value="LysM_dom_sf"/>
</dbReference>
<feature type="compositionally biased region" description="Low complexity" evidence="3">
    <location>
        <begin position="278"/>
        <end position="341"/>
    </location>
</feature>
<sequence>MTRSPTALSFIYILVLALIASVNAQTTACSSILVQSGDTCTSIADRCGITIREFQEYNIGICFPAANSFFLGSGNPVCCSTGSLVLAPQQGSDGLCYTYVVQDGDNCYQIEQAYEMTTGDIEKYNVDTEEWAGCDYMEIGIEICLSPGSLTTVSAASSSSSCDCTSVSSSFSIESTLAIQPSTTTEDIFTVQTADAMPSSITLASGSTIISRSSSISSFLTSLASHSTLSTVAIASSSSFSSSPTVSLSASHSLSTSSSSSSLSTSPVSTSAASSISTTYTGSSSTSTHSTSTTDSPSTSKSTSTTQSTSSSTSTTHSTSIMSLSSTKTTSTSTKTSSTSSPTETGGRWSLLIFAKEKCKGDYYYVSGTTTGCVNLHGDMTTTVADDEMLYCKYVSTDGSWTACADGPLETPGSWGFTDAVCNVFTTSDCTDPDNTSQTFTSVGQGECQAYGDLTLPEIKWSSVQCKDVIDAYNE</sequence>
<dbReference type="Proteomes" id="UP001149165">
    <property type="component" value="Unassembled WGS sequence"/>
</dbReference>
<dbReference type="Pfam" id="PF25139">
    <property type="entry name" value="LysM14_C"/>
    <property type="match status" value="1"/>
</dbReference>
<accession>A0A9W9ETE3</accession>
<dbReference type="PANTHER" id="PTHR47700">
    <property type="entry name" value="V CHITINASE, PUTATIVE (AFU_ORTHOLOGUE AFUA_6G13720)-RELATED"/>
    <property type="match status" value="1"/>
</dbReference>
<dbReference type="InterPro" id="IPR057277">
    <property type="entry name" value="LysM_C"/>
</dbReference>
<keyword evidence="7" id="KW-1185">Reference proteome</keyword>
<keyword evidence="2" id="KW-0843">Virulence</keyword>
<reference evidence="6" key="2">
    <citation type="journal article" date="2023" name="IMA Fungus">
        <title>Comparative genomic study of the Penicillium genus elucidates a diverse pangenome and 15 lateral gene transfer events.</title>
        <authorList>
            <person name="Petersen C."/>
            <person name="Sorensen T."/>
            <person name="Nielsen M.R."/>
            <person name="Sondergaard T.E."/>
            <person name="Sorensen J.L."/>
            <person name="Fitzpatrick D.A."/>
            <person name="Frisvad J.C."/>
            <person name="Nielsen K.L."/>
        </authorList>
    </citation>
    <scope>NUCLEOTIDE SEQUENCE</scope>
    <source>
        <strain evidence="6">IBT 30069</strain>
    </source>
</reference>
<name>A0A9W9ETE3_9EURO</name>
<feature type="signal peptide" evidence="4">
    <location>
        <begin position="1"/>
        <end position="24"/>
    </location>
</feature>